<evidence type="ECO:0000259" key="3">
    <source>
        <dbReference type="PROSITE" id="PS51782"/>
    </source>
</evidence>
<dbReference type="InterPro" id="IPR051412">
    <property type="entry name" value="Formin_Homology_Diaphanous_sf"/>
</dbReference>
<feature type="chain" id="PRO_5011498917" evidence="2">
    <location>
        <begin position="28"/>
        <end position="608"/>
    </location>
</feature>
<gene>
    <name evidence="4" type="ORF">SAMN02745775_11360</name>
</gene>
<dbReference type="Pfam" id="PF01476">
    <property type="entry name" value="LysM"/>
    <property type="match status" value="1"/>
</dbReference>
<dbReference type="Gene3D" id="3.10.350.10">
    <property type="entry name" value="LysM domain"/>
    <property type="match status" value="1"/>
</dbReference>
<dbReference type="EMBL" id="FOSQ01000013">
    <property type="protein sequence ID" value="SFK98718.1"/>
    <property type="molecule type" value="Genomic_DNA"/>
</dbReference>
<evidence type="ECO:0000313" key="4">
    <source>
        <dbReference type="EMBL" id="SFK98718.1"/>
    </source>
</evidence>
<feature type="domain" description="LysM" evidence="3">
    <location>
        <begin position="541"/>
        <end position="590"/>
    </location>
</feature>
<dbReference type="InterPro" id="IPR036779">
    <property type="entry name" value="LysM_dom_sf"/>
</dbReference>
<dbReference type="GO" id="GO:0005884">
    <property type="term" value="C:actin filament"/>
    <property type="evidence" value="ECO:0007669"/>
    <property type="project" value="TreeGrafter"/>
</dbReference>
<accession>A0A1I4DYL3</accession>
<evidence type="ECO:0000256" key="2">
    <source>
        <dbReference type="SAM" id="SignalP"/>
    </source>
</evidence>
<dbReference type="InterPro" id="IPR018392">
    <property type="entry name" value="LysM"/>
</dbReference>
<feature type="compositionally biased region" description="Basic and acidic residues" evidence="1">
    <location>
        <begin position="394"/>
        <end position="403"/>
    </location>
</feature>
<dbReference type="GO" id="GO:0030041">
    <property type="term" value="P:actin filament polymerization"/>
    <property type="evidence" value="ECO:0007669"/>
    <property type="project" value="TreeGrafter"/>
</dbReference>
<organism evidence="4 5">
    <name type="scientific">Falsiroseomonas stagni DSM 19981</name>
    <dbReference type="NCBI Taxonomy" id="1123062"/>
    <lineage>
        <taxon>Bacteria</taxon>
        <taxon>Pseudomonadati</taxon>
        <taxon>Pseudomonadota</taxon>
        <taxon>Alphaproteobacteria</taxon>
        <taxon>Acetobacterales</taxon>
        <taxon>Roseomonadaceae</taxon>
        <taxon>Falsiroseomonas</taxon>
    </lineage>
</organism>
<dbReference type="STRING" id="1123062.SAMN02745775_11360"/>
<protein>
    <submittedName>
        <fullName evidence="4">LysM domain-containing protein</fullName>
    </submittedName>
</protein>
<reference evidence="4 5" key="1">
    <citation type="submission" date="2016-10" db="EMBL/GenBank/DDBJ databases">
        <authorList>
            <person name="de Groot N.N."/>
        </authorList>
    </citation>
    <scope>NUCLEOTIDE SEQUENCE [LARGE SCALE GENOMIC DNA]</scope>
    <source>
        <strain evidence="4 5">DSM 19981</strain>
    </source>
</reference>
<keyword evidence="5" id="KW-1185">Reference proteome</keyword>
<dbReference type="PANTHER" id="PTHR45691:SF6">
    <property type="entry name" value="PROTEIN DIAPHANOUS"/>
    <property type="match status" value="1"/>
</dbReference>
<dbReference type="PANTHER" id="PTHR45691">
    <property type="entry name" value="PROTEIN DIAPHANOUS"/>
    <property type="match status" value="1"/>
</dbReference>
<feature type="region of interest" description="Disordered" evidence="1">
    <location>
        <begin position="386"/>
        <end position="420"/>
    </location>
</feature>
<dbReference type="SMART" id="SM00257">
    <property type="entry name" value="LysM"/>
    <property type="match status" value="1"/>
</dbReference>
<dbReference type="InterPro" id="IPR013783">
    <property type="entry name" value="Ig-like_fold"/>
</dbReference>
<evidence type="ECO:0000256" key="1">
    <source>
        <dbReference type="SAM" id="MobiDB-lite"/>
    </source>
</evidence>
<proteinExistence type="predicted"/>
<dbReference type="Proteomes" id="UP000199473">
    <property type="component" value="Unassembled WGS sequence"/>
</dbReference>
<sequence length="608" mass="63091">MKPSGRVLLIVAMAAGGLAAYVASQFASEDPMRAAPPRPATGAETRPVLVPPPASPAAIPAALAPTAAAPAMALEPPRFDVARVGARGNVVVAGRAAPGSEVLLLEDEREIGRTRADARGEWVILPADPLRPGTRQFSLRGRLGGAEIAGPDVVVVVVPDPAVVAEAAAREAAERAEALARAEAAARAEAEERAATLARLEAMAREAAERAEATARAEAAARAEAQARREAEERAAAEARAAEERSRAEALARRQAEERAAAEARAAEQAARLAAEARAAEEAARIEAQARMEAEARAAAQARLAEATARAEAAARAEEAARAEANARVDAALRVAESAARAAEASARAAEISARAAEAASRAAEVAIRQETLARAEAEASARAEANRVAEQARQAEAERQAGEARAAAARLAPPPAPPQPVVVLVPGAPGATPRILQTPTITTPRRGLGLDVVDYDDAGGMRFSGSAAPGASVRIYVNGVHAGDSRADAAGRWVLTPPTAPAIGRHRVRVDQLAANGAVSARVELPFQRESVPQGDIPEGRVIVQPGNSLWRLARAAYGRGVLYTVIYDANRDQIRNPDLIFPGQVFTLPPPPPRAASRPADSSRSR</sequence>
<feature type="region of interest" description="Disordered" evidence="1">
    <location>
        <begin position="211"/>
        <end position="254"/>
    </location>
</feature>
<dbReference type="Gene3D" id="2.60.40.10">
    <property type="entry name" value="Immunoglobulins"/>
    <property type="match status" value="1"/>
</dbReference>
<feature type="region of interest" description="Disordered" evidence="1">
    <location>
        <begin position="586"/>
        <end position="608"/>
    </location>
</feature>
<dbReference type="AlphaFoldDB" id="A0A1I4DYL3"/>
<dbReference type="PROSITE" id="PS51782">
    <property type="entry name" value="LYSM"/>
    <property type="match status" value="1"/>
</dbReference>
<feature type="signal peptide" evidence="2">
    <location>
        <begin position="1"/>
        <end position="27"/>
    </location>
</feature>
<dbReference type="CDD" id="cd00118">
    <property type="entry name" value="LysM"/>
    <property type="match status" value="1"/>
</dbReference>
<keyword evidence="2" id="KW-0732">Signal</keyword>
<name>A0A1I4DYL3_9PROT</name>
<evidence type="ECO:0000313" key="5">
    <source>
        <dbReference type="Proteomes" id="UP000199473"/>
    </source>
</evidence>